<evidence type="ECO:0000256" key="6">
    <source>
        <dbReference type="ARBA" id="ARBA00023242"/>
    </source>
</evidence>
<evidence type="ECO:0000256" key="1">
    <source>
        <dbReference type="ARBA" id="ARBA00004123"/>
    </source>
</evidence>
<evidence type="ECO:0000256" key="3">
    <source>
        <dbReference type="ARBA" id="ARBA00023125"/>
    </source>
</evidence>
<protein>
    <recommendedName>
        <fullName evidence="14">POU domain protein</fullName>
    </recommendedName>
</protein>
<feature type="compositionally biased region" description="Polar residues" evidence="10">
    <location>
        <begin position="422"/>
        <end position="432"/>
    </location>
</feature>
<evidence type="ECO:0000256" key="8">
    <source>
        <dbReference type="PROSITE-ProRule" id="PRU00108"/>
    </source>
</evidence>
<dbReference type="EnsemblMetazoa" id="AFUN009609-RA">
    <property type="protein sequence ID" value="AFUN009609-PA"/>
    <property type="gene ID" value="AFUN009609"/>
</dbReference>
<evidence type="ECO:0000256" key="4">
    <source>
        <dbReference type="ARBA" id="ARBA00023155"/>
    </source>
</evidence>
<dbReference type="PROSITE" id="PS00035">
    <property type="entry name" value="POU_1"/>
    <property type="match status" value="1"/>
</dbReference>
<keyword evidence="3 8" id="KW-0238">DNA-binding</keyword>
<dbReference type="SMART" id="SM00389">
    <property type="entry name" value="HOX"/>
    <property type="match status" value="1"/>
</dbReference>
<dbReference type="STRING" id="62324.A0A182RTK6"/>
<dbReference type="AlphaFoldDB" id="A0A182RTK6"/>
<dbReference type="GO" id="GO:0005634">
    <property type="term" value="C:nucleus"/>
    <property type="evidence" value="ECO:0007669"/>
    <property type="project" value="UniProtKB-SubCell"/>
</dbReference>
<dbReference type="PANTHER" id="PTHR11636:SF5">
    <property type="entry name" value="POU DOMAIN MOTIF 3, ISOFORM F"/>
    <property type="match status" value="1"/>
</dbReference>
<dbReference type="Gene3D" id="1.10.10.60">
    <property type="entry name" value="Homeodomain-like"/>
    <property type="match status" value="1"/>
</dbReference>
<evidence type="ECO:0000256" key="2">
    <source>
        <dbReference type="ARBA" id="ARBA00023015"/>
    </source>
</evidence>
<evidence type="ECO:0000259" key="11">
    <source>
        <dbReference type="PROSITE" id="PS50071"/>
    </source>
</evidence>
<dbReference type="SUPFAM" id="SSF47413">
    <property type="entry name" value="lambda repressor-like DNA-binding domains"/>
    <property type="match status" value="1"/>
</dbReference>
<reference evidence="13" key="1">
    <citation type="submission" date="2020-05" db="UniProtKB">
        <authorList>
            <consortium name="EnsemblMetazoa"/>
        </authorList>
    </citation>
    <scope>IDENTIFICATION</scope>
    <source>
        <strain evidence="13">FUMOZ</strain>
    </source>
</reference>
<dbReference type="VEuPathDB" id="VectorBase:AFUN009609"/>
<name>A0A182RTK6_ANOFN</name>
<feature type="domain" description="Homeobox" evidence="11">
    <location>
        <begin position="780"/>
        <end position="840"/>
    </location>
</feature>
<comment type="similarity">
    <text evidence="7">Belongs to the POU transcription factor family. Class-6 subfamily.</text>
</comment>
<keyword evidence="4 8" id="KW-0371">Homeobox</keyword>
<dbReference type="FunFam" id="1.10.10.60:FF:000051">
    <property type="entry name" value="POU domain protein"/>
    <property type="match status" value="1"/>
</dbReference>
<dbReference type="PROSITE" id="PS50071">
    <property type="entry name" value="HOMEOBOX_2"/>
    <property type="match status" value="1"/>
</dbReference>
<dbReference type="GO" id="GO:0000981">
    <property type="term" value="F:DNA-binding transcription factor activity, RNA polymerase II-specific"/>
    <property type="evidence" value="ECO:0007669"/>
    <property type="project" value="TreeGrafter"/>
</dbReference>
<evidence type="ECO:0000256" key="10">
    <source>
        <dbReference type="SAM" id="MobiDB-lite"/>
    </source>
</evidence>
<feature type="compositionally biased region" description="Polar residues" evidence="10">
    <location>
        <begin position="74"/>
        <end position="84"/>
    </location>
</feature>
<dbReference type="Pfam" id="PF00157">
    <property type="entry name" value="Pou"/>
    <property type="match status" value="2"/>
</dbReference>
<proteinExistence type="inferred from homology"/>
<feature type="compositionally biased region" description="Low complexity" evidence="10">
    <location>
        <begin position="354"/>
        <end position="370"/>
    </location>
</feature>
<evidence type="ECO:0000256" key="7">
    <source>
        <dbReference type="ARBA" id="ARBA00061425"/>
    </source>
</evidence>
<dbReference type="PROSITE" id="PS51179">
    <property type="entry name" value="POU_3"/>
    <property type="match status" value="1"/>
</dbReference>
<feature type="compositionally biased region" description="Low complexity" evidence="10">
    <location>
        <begin position="468"/>
        <end position="480"/>
    </location>
</feature>
<feature type="compositionally biased region" description="Low complexity" evidence="10">
    <location>
        <begin position="379"/>
        <end position="395"/>
    </location>
</feature>
<dbReference type="InterPro" id="IPR010982">
    <property type="entry name" value="Lambda_DNA-bd_dom_sf"/>
</dbReference>
<dbReference type="InterPro" id="IPR001356">
    <property type="entry name" value="HD"/>
</dbReference>
<feature type="compositionally biased region" description="Low complexity" evidence="10">
    <location>
        <begin position="433"/>
        <end position="446"/>
    </location>
</feature>
<feature type="compositionally biased region" description="Basic residues" evidence="10">
    <location>
        <begin position="335"/>
        <end position="346"/>
    </location>
</feature>
<sequence>MEDGGADPENNNSSHCGMLGISMPCEGAGHDFSTVRKELEYANAIAAHYGATEKGDRIISYKIENRRRSDHCSRSNSPFLTPTPTELDGRCSNSSNKTVGILRTAQDKMSPLSMPTGPSATSTTAAAAAAAVAAAQVHLNGTMQDMLNLQKLQSLAQLTGASVLGPSLGLPTSPLLGNSPLNLSLSGQNHSPQVLGLGPAAPIAAAAPQMPQLLLASGQIMQGIQGAQLLIPTSQGIATQTILTIPVGQQVISNMSSEALLQSLNFNNSLSETLNSQAAQAAAAAAAASGGLFATPRDTTGSTSSGLLSTQLLASAGGHPLQQSQQHSPKGLHYANHHHHHHHHHGDVKFKPNSTSASASSVSGSSCLPSVHDAHRQQHQSSHSLSSSAGSNSLGHGTGGRMTPDMHRTKVQSGESPKRISLATSSPPVSTLSRPASYASCSSSPYEKSMPLKRTLSPPATMNCTTPSSSSGSGHSSNGHLQVNVHSAIISATSPRSPSDSAINRLGLPSGSELITSKSKLSPAGSSSSGLALPKEQPSTHPHSSVSPLHHHSSSGPSAPGSTGRPGSCDLELIEQQQHHRAPSVDDLELDKPSTVGSSSGTVHQLHKRPHHSAASTPPPKLSPAGSAGRLSHSDDDDDDASNHEFLEEHPNELTINQTNCNVVDGIDLDDIKEFAKAFKLRRLSLGLTQTQVGQALSVTEGPAYSQSAICSALAAQMYCAAQLSSQQQQMFEKLDITPKSAQKIKPVLERWMKEAEESHSSRYKSGQNHVPDFIGVEPSKKRKRRTSFTPQALELLNGHFERNTHPSGTEITGLAHQLGYEREVIRIWFCNKRQALKNTVRMMSKSFKMENT</sequence>
<dbReference type="PANTHER" id="PTHR11636">
    <property type="entry name" value="POU DOMAIN"/>
    <property type="match status" value="1"/>
</dbReference>
<evidence type="ECO:0000256" key="5">
    <source>
        <dbReference type="ARBA" id="ARBA00023163"/>
    </source>
</evidence>
<keyword evidence="2" id="KW-0805">Transcription regulation</keyword>
<feature type="compositionally biased region" description="Polar residues" evidence="10">
    <location>
        <begin position="458"/>
        <end position="467"/>
    </location>
</feature>
<dbReference type="InterPro" id="IPR000327">
    <property type="entry name" value="POU_dom"/>
</dbReference>
<comment type="subcellular location">
    <subcellularLocation>
        <location evidence="1 8 9">Nucleus</location>
    </subcellularLocation>
</comment>
<dbReference type="SUPFAM" id="SSF46689">
    <property type="entry name" value="Homeodomain-like"/>
    <property type="match status" value="1"/>
</dbReference>
<dbReference type="GO" id="GO:0000978">
    <property type="term" value="F:RNA polymerase II cis-regulatory region sequence-specific DNA binding"/>
    <property type="evidence" value="ECO:0007669"/>
    <property type="project" value="TreeGrafter"/>
</dbReference>
<dbReference type="Pfam" id="PF00046">
    <property type="entry name" value="Homeodomain"/>
    <property type="match status" value="1"/>
</dbReference>
<keyword evidence="5" id="KW-0804">Transcription</keyword>
<feature type="compositionally biased region" description="Low complexity" evidence="10">
    <location>
        <begin position="517"/>
        <end position="568"/>
    </location>
</feature>
<organism evidence="13">
    <name type="scientific">Anopheles funestus</name>
    <name type="common">African malaria mosquito</name>
    <dbReference type="NCBI Taxonomy" id="62324"/>
    <lineage>
        <taxon>Eukaryota</taxon>
        <taxon>Metazoa</taxon>
        <taxon>Ecdysozoa</taxon>
        <taxon>Arthropoda</taxon>
        <taxon>Hexapoda</taxon>
        <taxon>Insecta</taxon>
        <taxon>Pterygota</taxon>
        <taxon>Neoptera</taxon>
        <taxon>Endopterygota</taxon>
        <taxon>Diptera</taxon>
        <taxon>Nematocera</taxon>
        <taxon>Culicoidea</taxon>
        <taxon>Culicidae</taxon>
        <taxon>Anophelinae</taxon>
        <taxon>Anopheles</taxon>
    </lineage>
</organism>
<dbReference type="Gene3D" id="1.10.260.40">
    <property type="entry name" value="lambda repressor-like DNA-binding domains"/>
    <property type="match status" value="1"/>
</dbReference>
<evidence type="ECO:0000256" key="9">
    <source>
        <dbReference type="RuleBase" id="RU000682"/>
    </source>
</evidence>
<evidence type="ECO:0000313" key="13">
    <source>
        <dbReference type="EnsemblMetazoa" id="AFUN009609-PA"/>
    </source>
</evidence>
<evidence type="ECO:0000259" key="12">
    <source>
        <dbReference type="PROSITE" id="PS51179"/>
    </source>
</evidence>
<dbReference type="InterPro" id="IPR009057">
    <property type="entry name" value="Homeodomain-like_sf"/>
</dbReference>
<dbReference type="PRINTS" id="PR00028">
    <property type="entry name" value="POUDOMAIN"/>
</dbReference>
<dbReference type="VEuPathDB" id="VectorBase:AFUN2_002604"/>
<keyword evidence="6 8" id="KW-0539">Nucleus</keyword>
<feature type="region of interest" description="Disordered" evidence="10">
    <location>
        <begin position="514"/>
        <end position="644"/>
    </location>
</feature>
<feature type="region of interest" description="Disordered" evidence="10">
    <location>
        <begin position="317"/>
        <end position="480"/>
    </location>
</feature>
<dbReference type="GO" id="GO:0045944">
    <property type="term" value="P:positive regulation of transcription by RNA polymerase II"/>
    <property type="evidence" value="ECO:0007669"/>
    <property type="project" value="UniProtKB-ARBA"/>
</dbReference>
<accession>A0A182RTK6</accession>
<feature type="domain" description="POU-specific" evidence="12">
    <location>
        <begin position="664"/>
        <end position="757"/>
    </location>
</feature>
<feature type="region of interest" description="Disordered" evidence="10">
    <location>
        <begin position="70"/>
        <end position="95"/>
    </location>
</feature>
<dbReference type="InterPro" id="IPR050255">
    <property type="entry name" value="POU_domain_TF"/>
</dbReference>
<dbReference type="SMART" id="SM00352">
    <property type="entry name" value="POU"/>
    <property type="match status" value="1"/>
</dbReference>
<dbReference type="InterPro" id="IPR013847">
    <property type="entry name" value="POU"/>
</dbReference>
<dbReference type="CDD" id="cd00086">
    <property type="entry name" value="homeodomain"/>
    <property type="match status" value="1"/>
</dbReference>
<feature type="DNA-binding region" description="Homeobox" evidence="8">
    <location>
        <begin position="782"/>
        <end position="841"/>
    </location>
</feature>
<evidence type="ECO:0008006" key="14">
    <source>
        <dbReference type="Google" id="ProtNLM"/>
    </source>
</evidence>